<evidence type="ECO:0008006" key="5">
    <source>
        <dbReference type="Google" id="ProtNLM"/>
    </source>
</evidence>
<reference evidence="3 4" key="1">
    <citation type="submission" date="2016-10" db="EMBL/GenBank/DDBJ databases">
        <authorList>
            <person name="de Groot N.N."/>
        </authorList>
    </citation>
    <scope>NUCLEOTIDE SEQUENCE [LARGE SCALE GENOMIC DNA]</scope>
    <source>
        <strain evidence="3 4">A52C2</strain>
    </source>
</reference>
<evidence type="ECO:0000313" key="4">
    <source>
        <dbReference type="Proteomes" id="UP000199647"/>
    </source>
</evidence>
<dbReference type="AlphaFoldDB" id="A0A1H8ZCF5"/>
<keyword evidence="4" id="KW-1185">Reference proteome</keyword>
<evidence type="ECO:0000313" key="3">
    <source>
        <dbReference type="EMBL" id="SEP61408.1"/>
    </source>
</evidence>
<dbReference type="RefSeq" id="WP_143061840.1">
    <property type="nucleotide sequence ID" value="NZ_FOFG01000001.1"/>
</dbReference>
<feature type="transmembrane region" description="Helical" evidence="2">
    <location>
        <begin position="86"/>
        <end position="103"/>
    </location>
</feature>
<keyword evidence="2" id="KW-1133">Transmembrane helix</keyword>
<protein>
    <recommendedName>
        <fullName evidence="5">DUF883 domain-containing protein</fullName>
    </recommendedName>
</protein>
<feature type="region of interest" description="Disordered" evidence="1">
    <location>
        <begin position="1"/>
        <end position="26"/>
    </location>
</feature>
<sequence length="105" mass="11292">MSETNLSGMAAQAGADDETQRKAEGLDSQISSLKSEIASLSSAFADFIKVGAREGRETLSRQTEYYVGEARALEEELETQISRNPLTAVLIALGLGFLIGLLARR</sequence>
<evidence type="ECO:0000256" key="2">
    <source>
        <dbReference type="SAM" id="Phobius"/>
    </source>
</evidence>
<gene>
    <name evidence="3" type="ORF">SAMN05216548_10192</name>
</gene>
<accession>A0A1H8ZCF5</accession>
<dbReference type="STRING" id="1855383.SAMN05216548_10192"/>
<evidence type="ECO:0000256" key="1">
    <source>
        <dbReference type="SAM" id="MobiDB-lite"/>
    </source>
</evidence>
<proteinExistence type="predicted"/>
<dbReference type="EMBL" id="FOFG01000001">
    <property type="protein sequence ID" value="SEP61408.1"/>
    <property type="molecule type" value="Genomic_DNA"/>
</dbReference>
<name>A0A1H8ZCF5_9HYPH</name>
<dbReference type="OrthoDB" id="8453042at2"/>
<keyword evidence="2" id="KW-0472">Membrane</keyword>
<keyword evidence="2" id="KW-0812">Transmembrane</keyword>
<dbReference type="Proteomes" id="UP000199647">
    <property type="component" value="Unassembled WGS sequence"/>
</dbReference>
<organism evidence="3 4">
    <name type="scientific">Faunimonas pinastri</name>
    <dbReference type="NCBI Taxonomy" id="1855383"/>
    <lineage>
        <taxon>Bacteria</taxon>
        <taxon>Pseudomonadati</taxon>
        <taxon>Pseudomonadota</taxon>
        <taxon>Alphaproteobacteria</taxon>
        <taxon>Hyphomicrobiales</taxon>
        <taxon>Afifellaceae</taxon>
        <taxon>Faunimonas</taxon>
    </lineage>
</organism>